<sequence>MLKNAIAAGSLAAFAIVVPVTVSAQSAGAPATNPGSLSQAYPCPQTSYGQYNNDRCYDDSRFGRDHWRHRRHHWHHGHPYGPHHWHPGHRHPYGPQGHGPQGYGPR</sequence>
<keyword evidence="4" id="KW-1185">Reference proteome</keyword>
<evidence type="ECO:0000313" key="4">
    <source>
        <dbReference type="Proteomes" id="UP001596004"/>
    </source>
</evidence>
<organism evidence="3 4">
    <name type="scientific">Sphaerisporangium dianthi</name>
    <dbReference type="NCBI Taxonomy" id="1436120"/>
    <lineage>
        <taxon>Bacteria</taxon>
        <taxon>Bacillati</taxon>
        <taxon>Actinomycetota</taxon>
        <taxon>Actinomycetes</taxon>
        <taxon>Streptosporangiales</taxon>
        <taxon>Streptosporangiaceae</taxon>
        <taxon>Sphaerisporangium</taxon>
    </lineage>
</organism>
<gene>
    <name evidence="3" type="ORF">ACFO60_00860</name>
</gene>
<feature type="signal peptide" evidence="2">
    <location>
        <begin position="1"/>
        <end position="24"/>
    </location>
</feature>
<feature type="region of interest" description="Disordered" evidence="1">
    <location>
        <begin position="72"/>
        <end position="106"/>
    </location>
</feature>
<comment type="caution">
    <text evidence="3">The sequence shown here is derived from an EMBL/GenBank/DDBJ whole genome shotgun (WGS) entry which is preliminary data.</text>
</comment>
<evidence type="ECO:0000256" key="1">
    <source>
        <dbReference type="SAM" id="MobiDB-lite"/>
    </source>
</evidence>
<dbReference type="RefSeq" id="WP_380835708.1">
    <property type="nucleotide sequence ID" value="NZ_JBHSFP010000001.1"/>
</dbReference>
<protein>
    <submittedName>
        <fullName evidence="3">Uncharacterized protein</fullName>
    </submittedName>
</protein>
<proteinExistence type="predicted"/>
<accession>A0ABV9C8I5</accession>
<reference evidence="4" key="1">
    <citation type="journal article" date="2019" name="Int. J. Syst. Evol. Microbiol.">
        <title>The Global Catalogue of Microorganisms (GCM) 10K type strain sequencing project: providing services to taxonomists for standard genome sequencing and annotation.</title>
        <authorList>
            <consortium name="The Broad Institute Genomics Platform"/>
            <consortium name="The Broad Institute Genome Sequencing Center for Infectious Disease"/>
            <person name="Wu L."/>
            <person name="Ma J."/>
        </authorList>
    </citation>
    <scope>NUCLEOTIDE SEQUENCE [LARGE SCALE GENOMIC DNA]</scope>
    <source>
        <strain evidence="4">CGMCC 4.7132</strain>
    </source>
</reference>
<feature type="compositionally biased region" description="Basic residues" evidence="1">
    <location>
        <begin position="72"/>
        <end position="92"/>
    </location>
</feature>
<feature type="compositionally biased region" description="Gly residues" evidence="1">
    <location>
        <begin position="96"/>
        <end position="106"/>
    </location>
</feature>
<evidence type="ECO:0000313" key="3">
    <source>
        <dbReference type="EMBL" id="MFC4529296.1"/>
    </source>
</evidence>
<evidence type="ECO:0000256" key="2">
    <source>
        <dbReference type="SAM" id="SignalP"/>
    </source>
</evidence>
<dbReference type="Proteomes" id="UP001596004">
    <property type="component" value="Unassembled WGS sequence"/>
</dbReference>
<feature type="chain" id="PRO_5046752673" evidence="2">
    <location>
        <begin position="25"/>
        <end position="106"/>
    </location>
</feature>
<dbReference type="EMBL" id="JBHSFP010000001">
    <property type="protein sequence ID" value="MFC4529296.1"/>
    <property type="molecule type" value="Genomic_DNA"/>
</dbReference>
<name>A0ABV9C8I5_9ACTN</name>
<keyword evidence="2" id="KW-0732">Signal</keyword>